<evidence type="ECO:0000256" key="2">
    <source>
        <dbReference type="ARBA" id="ARBA00022840"/>
    </source>
</evidence>
<comment type="caution">
    <text evidence="4">The sequence shown here is derived from an EMBL/GenBank/DDBJ whole genome shotgun (WGS) entry which is preliminary data.</text>
</comment>
<protein>
    <submittedName>
        <fullName evidence="4">Aminoglycoside phosphotransferase</fullName>
    </submittedName>
</protein>
<dbReference type="GO" id="GO:0005524">
    <property type="term" value="F:ATP binding"/>
    <property type="evidence" value="ECO:0007669"/>
    <property type="project" value="UniProtKB-KW"/>
</dbReference>
<dbReference type="RefSeq" id="WP_130551858.1">
    <property type="nucleotide sequence ID" value="NZ_SHMC01000004.1"/>
</dbReference>
<dbReference type="InterPro" id="IPR002575">
    <property type="entry name" value="Aminoglycoside_PTrfase"/>
</dbReference>
<keyword evidence="1" id="KW-0547">Nucleotide-binding</keyword>
<evidence type="ECO:0000313" key="4">
    <source>
        <dbReference type="EMBL" id="TAA24586.1"/>
    </source>
</evidence>
<accession>A0A4Q8L9J5</accession>
<evidence type="ECO:0000313" key="5">
    <source>
        <dbReference type="Proteomes" id="UP000292627"/>
    </source>
</evidence>
<proteinExistence type="predicted"/>
<gene>
    <name evidence="4" type="ORF">EA660_12765</name>
</gene>
<evidence type="ECO:0000259" key="3">
    <source>
        <dbReference type="Pfam" id="PF01636"/>
    </source>
</evidence>
<keyword evidence="2" id="KW-0067">ATP-binding</keyword>
<keyword evidence="4" id="KW-0808">Transferase</keyword>
<dbReference type="Pfam" id="PF01636">
    <property type="entry name" value="APH"/>
    <property type="match status" value="1"/>
</dbReference>
<dbReference type="GO" id="GO:0016740">
    <property type="term" value="F:transferase activity"/>
    <property type="evidence" value="ECO:0007669"/>
    <property type="project" value="UniProtKB-KW"/>
</dbReference>
<dbReference type="InterPro" id="IPR011009">
    <property type="entry name" value="Kinase-like_dom_sf"/>
</dbReference>
<dbReference type="AlphaFoldDB" id="A0A4Q8L9J5"/>
<feature type="domain" description="Aminoglycoside phosphotransferase" evidence="3">
    <location>
        <begin position="32"/>
        <end position="253"/>
    </location>
</feature>
<dbReference type="SUPFAM" id="SSF56112">
    <property type="entry name" value="Protein kinase-like (PK-like)"/>
    <property type="match status" value="1"/>
</dbReference>
<dbReference type="Gene3D" id="3.30.200.20">
    <property type="entry name" value="Phosphorylase Kinase, domain 1"/>
    <property type="match status" value="1"/>
</dbReference>
<organism evidence="4 5">
    <name type="scientific">Pseudoxanthomonas winnipegensis</name>
    <dbReference type="NCBI Taxonomy" id="2480810"/>
    <lineage>
        <taxon>Bacteria</taxon>
        <taxon>Pseudomonadati</taxon>
        <taxon>Pseudomonadota</taxon>
        <taxon>Gammaproteobacteria</taxon>
        <taxon>Lysobacterales</taxon>
        <taxon>Lysobacteraceae</taxon>
        <taxon>Pseudoxanthomonas</taxon>
    </lineage>
</organism>
<dbReference type="PANTHER" id="PTHR33540">
    <property type="entry name" value="TRNA THREONYLCARBAMOYLADENOSINE BIOSYNTHESIS PROTEIN TSAE"/>
    <property type="match status" value="1"/>
</dbReference>
<evidence type="ECO:0000256" key="1">
    <source>
        <dbReference type="ARBA" id="ARBA00022741"/>
    </source>
</evidence>
<sequence length="341" mass="38500">MNEASSPSSAHARADQRLFWARFTMAVPDLSLQRASVDAGQRSYWRTEGAAESLIVMDSPPGLEDVRPWLSWQAVLEAGGVRVPRILARDVDSGFLLLEDLGQPTLAQLLAREPAQADAWFDAAMDQLLTLQAIPPPEGTGVFGEALLQRDAGLFEEWFLRRHLGIDLDCDASDALELVQRRLMDNALGQHKVLTHRDFMPRNLMPVRPGPAVLDFQDCVRGPVAYDAVSLFKDAFLSWPLERVDDWLLRYHAKARQAGIPVPPSAQTFLRDADWMGIQRHLKILGIFCRLHYRDGKSQYLPDLPRFVVYLDEVLPRHPQLQPLRQLLDQRIRPALQAHGA</sequence>
<dbReference type="OrthoDB" id="9809275at2"/>
<reference evidence="4 5" key="1">
    <citation type="submission" date="2019-02" db="EMBL/GenBank/DDBJ databases">
        <title>WGS of Pseudoxanthomonas species novum from clinical isolates.</title>
        <authorList>
            <person name="Bernier A.-M."/>
            <person name="Bernard K."/>
            <person name="Vachon A."/>
        </authorList>
    </citation>
    <scope>NUCLEOTIDE SEQUENCE [LARGE SCALE GENOMIC DNA]</scope>
    <source>
        <strain evidence="4 5">NML171200</strain>
    </source>
</reference>
<dbReference type="Gene3D" id="3.90.1200.10">
    <property type="match status" value="1"/>
</dbReference>
<name>A0A4Q8L9J5_9GAMM</name>
<dbReference type="Proteomes" id="UP000292627">
    <property type="component" value="Unassembled WGS sequence"/>
</dbReference>
<dbReference type="EMBL" id="SHMC01000004">
    <property type="protein sequence ID" value="TAA24586.1"/>
    <property type="molecule type" value="Genomic_DNA"/>
</dbReference>
<dbReference type="PANTHER" id="PTHR33540:SF1">
    <property type="entry name" value="N-ACETYLMURAMATE_N-ACETYLGLUCOSAMINE KINASE"/>
    <property type="match status" value="1"/>
</dbReference>